<sequence length="399" mass="44642">MAVVPDSPPPPPPPLEGLEGEELTHTQTRSSINAGNAVVSETVNILNDPPPPYPSRDGRRAPRRSGRRLNQNVQHIQTSHLHPHHQQYSSSDSQYDARTSPVSPGGGGGMHTDEEGEPTETTLLLSHGTSGRPRSYSHASTMSAAPSFAQTVFSLFQTEEDGDERDERYLRVEEEHHEQHARSGGADGERRGRVRRGFFSVAAWKRYYRPLARRAYYSSFLHLAVINFPYALAAWVYLFVFTVTGATLLMALPLGAVLCFFNLLGARTFARGELSLQYRFHYPLSYPPPYPPRPIFTRYREPSLSEIESGRAVEGRLVRETSFYRNTYAMFTDSTSYQALFYFLVIKPAITLLLSIAIWAVGVPLIVLVLPAPAVLRAVRRLGIWQANVSIEGLYLAVR</sequence>
<evidence type="ECO:0000256" key="2">
    <source>
        <dbReference type="SAM" id="Phobius"/>
    </source>
</evidence>
<dbReference type="AlphaFoldDB" id="A0A8H5FSK3"/>
<evidence type="ECO:0000313" key="4">
    <source>
        <dbReference type="Proteomes" id="UP000559027"/>
    </source>
</evidence>
<feature type="region of interest" description="Disordered" evidence="1">
    <location>
        <begin position="1"/>
        <end position="67"/>
    </location>
</feature>
<feature type="compositionally biased region" description="Low complexity" evidence="1">
    <location>
        <begin position="86"/>
        <end position="96"/>
    </location>
</feature>
<dbReference type="OrthoDB" id="2576477at2759"/>
<gene>
    <name evidence="3" type="ORF">D9756_010791</name>
</gene>
<dbReference type="EMBL" id="JAACJO010000021">
    <property type="protein sequence ID" value="KAF5348100.1"/>
    <property type="molecule type" value="Genomic_DNA"/>
</dbReference>
<feature type="compositionally biased region" description="Polar residues" evidence="1">
    <location>
        <begin position="25"/>
        <end position="45"/>
    </location>
</feature>
<feature type="region of interest" description="Disordered" evidence="1">
    <location>
        <begin position="79"/>
        <end position="139"/>
    </location>
</feature>
<keyword evidence="4" id="KW-1185">Reference proteome</keyword>
<reference evidence="3 4" key="1">
    <citation type="journal article" date="2020" name="ISME J.">
        <title>Uncovering the hidden diversity of litter-decomposition mechanisms in mushroom-forming fungi.</title>
        <authorList>
            <person name="Floudas D."/>
            <person name="Bentzer J."/>
            <person name="Ahren D."/>
            <person name="Johansson T."/>
            <person name="Persson P."/>
            <person name="Tunlid A."/>
        </authorList>
    </citation>
    <scope>NUCLEOTIDE SEQUENCE [LARGE SCALE GENOMIC DNA]</scope>
    <source>
        <strain evidence="3 4">CBS 146.42</strain>
    </source>
</reference>
<keyword evidence="2" id="KW-1133">Transmembrane helix</keyword>
<proteinExistence type="predicted"/>
<evidence type="ECO:0000256" key="1">
    <source>
        <dbReference type="SAM" id="MobiDB-lite"/>
    </source>
</evidence>
<feature type="transmembrane region" description="Helical" evidence="2">
    <location>
        <begin position="246"/>
        <end position="265"/>
    </location>
</feature>
<name>A0A8H5FSK3_9AGAR</name>
<comment type="caution">
    <text evidence="3">The sequence shown here is derived from an EMBL/GenBank/DDBJ whole genome shotgun (WGS) entry which is preliminary data.</text>
</comment>
<protein>
    <submittedName>
        <fullName evidence="3">Uncharacterized protein</fullName>
    </submittedName>
</protein>
<organism evidence="3 4">
    <name type="scientific">Leucocoprinus leucothites</name>
    <dbReference type="NCBI Taxonomy" id="201217"/>
    <lineage>
        <taxon>Eukaryota</taxon>
        <taxon>Fungi</taxon>
        <taxon>Dikarya</taxon>
        <taxon>Basidiomycota</taxon>
        <taxon>Agaricomycotina</taxon>
        <taxon>Agaricomycetes</taxon>
        <taxon>Agaricomycetidae</taxon>
        <taxon>Agaricales</taxon>
        <taxon>Agaricineae</taxon>
        <taxon>Agaricaceae</taxon>
        <taxon>Leucocoprinus</taxon>
    </lineage>
</organism>
<feature type="transmembrane region" description="Helical" evidence="2">
    <location>
        <begin position="352"/>
        <end position="376"/>
    </location>
</feature>
<accession>A0A8H5FSK3</accession>
<keyword evidence="2" id="KW-0472">Membrane</keyword>
<feature type="compositionally biased region" description="Pro residues" evidence="1">
    <location>
        <begin position="1"/>
        <end position="15"/>
    </location>
</feature>
<dbReference type="Proteomes" id="UP000559027">
    <property type="component" value="Unassembled WGS sequence"/>
</dbReference>
<evidence type="ECO:0000313" key="3">
    <source>
        <dbReference type="EMBL" id="KAF5348100.1"/>
    </source>
</evidence>
<feature type="transmembrane region" description="Helical" evidence="2">
    <location>
        <begin position="215"/>
        <end position="240"/>
    </location>
</feature>
<keyword evidence="2" id="KW-0812">Transmembrane</keyword>